<comment type="subcellular location">
    <subcellularLocation>
        <location evidence="1">Cell membrane</location>
        <topology evidence="1">Multi-pass membrane protein</topology>
    </subcellularLocation>
</comment>
<organism evidence="15">
    <name type="scientific">Bacteroides faecis</name>
    <dbReference type="NCBI Taxonomy" id="674529"/>
    <lineage>
        <taxon>Bacteria</taxon>
        <taxon>Pseudomonadati</taxon>
        <taxon>Bacteroidota</taxon>
        <taxon>Bacteroidia</taxon>
        <taxon>Bacteroidales</taxon>
        <taxon>Bacteroidaceae</taxon>
        <taxon>Bacteroides</taxon>
    </lineage>
</organism>
<keyword evidence="6" id="KW-0769">Symport</keyword>
<feature type="transmembrane region" description="Helical" evidence="14">
    <location>
        <begin position="152"/>
        <end position="173"/>
    </location>
</feature>
<evidence type="ECO:0000256" key="3">
    <source>
        <dbReference type="ARBA" id="ARBA00022448"/>
    </source>
</evidence>
<evidence type="ECO:0000256" key="12">
    <source>
        <dbReference type="ARBA" id="ARBA00033708"/>
    </source>
</evidence>
<evidence type="ECO:0000256" key="7">
    <source>
        <dbReference type="ARBA" id="ARBA00022989"/>
    </source>
</evidence>
<feature type="transmembrane region" description="Helical" evidence="14">
    <location>
        <begin position="340"/>
        <end position="357"/>
    </location>
</feature>
<evidence type="ECO:0000256" key="14">
    <source>
        <dbReference type="SAM" id="Phobius"/>
    </source>
</evidence>
<dbReference type="InterPro" id="IPR001734">
    <property type="entry name" value="Na/solute_symporter"/>
</dbReference>
<evidence type="ECO:0000256" key="11">
    <source>
        <dbReference type="ARBA" id="ARBA00023201"/>
    </source>
</evidence>
<feature type="transmembrane region" description="Helical" evidence="14">
    <location>
        <begin position="122"/>
        <end position="140"/>
    </location>
</feature>
<feature type="transmembrane region" description="Helical" evidence="14">
    <location>
        <begin position="6"/>
        <end position="25"/>
    </location>
</feature>
<keyword evidence="4" id="KW-1003">Cell membrane</keyword>
<dbReference type="PANTHER" id="PTHR48086:SF3">
    <property type="entry name" value="SODIUM_PROLINE SYMPORTER"/>
    <property type="match status" value="1"/>
</dbReference>
<feature type="transmembrane region" description="Helical" evidence="14">
    <location>
        <begin position="74"/>
        <end position="95"/>
    </location>
</feature>
<proteinExistence type="inferred from homology"/>
<evidence type="ECO:0000313" key="15">
    <source>
        <dbReference type="EMBL" id="VYT53401.1"/>
    </source>
</evidence>
<dbReference type="CDD" id="cd10322">
    <property type="entry name" value="SLC5sbd"/>
    <property type="match status" value="1"/>
</dbReference>
<reference evidence="15" key="1">
    <citation type="submission" date="2019-11" db="EMBL/GenBank/DDBJ databases">
        <authorList>
            <person name="Feng L."/>
        </authorList>
    </citation>
    <scope>NUCLEOTIDE SEQUENCE</scope>
    <source>
        <strain evidence="15">BfaecisLFYP10</strain>
    </source>
</reference>
<keyword evidence="10 14" id="KW-0472">Membrane</keyword>
<dbReference type="GO" id="GO:0015824">
    <property type="term" value="P:proline transport"/>
    <property type="evidence" value="ECO:0007669"/>
    <property type="project" value="TreeGrafter"/>
</dbReference>
<dbReference type="PROSITE" id="PS50283">
    <property type="entry name" value="NA_SOLUT_SYMP_3"/>
    <property type="match status" value="1"/>
</dbReference>
<evidence type="ECO:0000256" key="8">
    <source>
        <dbReference type="ARBA" id="ARBA00023053"/>
    </source>
</evidence>
<dbReference type="FunFam" id="1.20.1730.10:FF:000016">
    <property type="entry name" value="Sodium symporter family protein"/>
    <property type="match status" value="1"/>
</dbReference>
<evidence type="ECO:0000256" key="1">
    <source>
        <dbReference type="ARBA" id="ARBA00004651"/>
    </source>
</evidence>
<dbReference type="PANTHER" id="PTHR48086">
    <property type="entry name" value="SODIUM/PROLINE SYMPORTER-RELATED"/>
    <property type="match status" value="1"/>
</dbReference>
<accession>A0A6N2XGC2</accession>
<evidence type="ECO:0000256" key="10">
    <source>
        <dbReference type="ARBA" id="ARBA00023136"/>
    </source>
</evidence>
<dbReference type="InterPro" id="IPR038377">
    <property type="entry name" value="Na/Glc_symporter_sf"/>
</dbReference>
<keyword evidence="3" id="KW-0813">Transport</keyword>
<dbReference type="Gene3D" id="1.20.1730.10">
    <property type="entry name" value="Sodium/glucose cotransporter"/>
    <property type="match status" value="1"/>
</dbReference>
<evidence type="ECO:0000256" key="5">
    <source>
        <dbReference type="ARBA" id="ARBA00022692"/>
    </source>
</evidence>
<name>A0A6N2XGC2_9BACE</name>
<dbReference type="GO" id="GO:0005886">
    <property type="term" value="C:plasma membrane"/>
    <property type="evidence" value="ECO:0007669"/>
    <property type="project" value="UniProtKB-SubCell"/>
</dbReference>
<evidence type="ECO:0000256" key="13">
    <source>
        <dbReference type="RuleBase" id="RU362091"/>
    </source>
</evidence>
<dbReference type="GO" id="GO:0015193">
    <property type="term" value="F:L-proline transmembrane transporter activity"/>
    <property type="evidence" value="ECO:0007669"/>
    <property type="project" value="TreeGrafter"/>
</dbReference>
<dbReference type="InterPro" id="IPR050277">
    <property type="entry name" value="Sodium:Solute_Symporter"/>
</dbReference>
<keyword evidence="7 14" id="KW-1133">Transmembrane helix</keyword>
<feature type="transmembrane region" description="Helical" evidence="14">
    <location>
        <begin position="185"/>
        <end position="206"/>
    </location>
</feature>
<evidence type="ECO:0000256" key="4">
    <source>
        <dbReference type="ARBA" id="ARBA00022475"/>
    </source>
</evidence>
<dbReference type="RefSeq" id="WP_156730585.1">
    <property type="nucleotide sequence ID" value="NZ_CACRSZ010000097.1"/>
</dbReference>
<dbReference type="EMBL" id="CACRSZ010000097">
    <property type="protein sequence ID" value="VYT53401.1"/>
    <property type="molecule type" value="Genomic_DNA"/>
</dbReference>
<protein>
    <submittedName>
        <fullName evidence="15">Sodium/pantothenate symporter</fullName>
    </submittedName>
</protein>
<comment type="catalytic activity">
    <reaction evidence="12">
        <text>L-proline(in) + Na(+)(in) = L-proline(out) + Na(+)(out)</text>
        <dbReference type="Rhea" id="RHEA:28967"/>
        <dbReference type="ChEBI" id="CHEBI:29101"/>
        <dbReference type="ChEBI" id="CHEBI:60039"/>
    </reaction>
</comment>
<keyword evidence="5 14" id="KW-0812">Transmembrane</keyword>
<feature type="transmembrane region" description="Helical" evidence="14">
    <location>
        <begin position="246"/>
        <end position="264"/>
    </location>
</feature>
<keyword evidence="8" id="KW-0915">Sodium</keyword>
<evidence type="ECO:0000256" key="2">
    <source>
        <dbReference type="ARBA" id="ARBA00006434"/>
    </source>
</evidence>
<feature type="transmembrane region" description="Helical" evidence="14">
    <location>
        <begin position="413"/>
        <end position="436"/>
    </location>
</feature>
<evidence type="ECO:0000256" key="9">
    <source>
        <dbReference type="ARBA" id="ARBA00023065"/>
    </source>
</evidence>
<feature type="transmembrane region" description="Helical" evidence="14">
    <location>
        <begin position="443"/>
        <end position="462"/>
    </location>
</feature>
<dbReference type="AlphaFoldDB" id="A0A6N2XGC2"/>
<feature type="transmembrane region" description="Helical" evidence="14">
    <location>
        <begin position="387"/>
        <end position="407"/>
    </location>
</feature>
<dbReference type="Pfam" id="PF00474">
    <property type="entry name" value="SSF"/>
    <property type="match status" value="1"/>
</dbReference>
<keyword evidence="9" id="KW-0406">Ion transport</keyword>
<feature type="transmembrane region" description="Helical" evidence="14">
    <location>
        <begin position="45"/>
        <end position="68"/>
    </location>
</feature>
<keyword evidence="11" id="KW-0739">Sodium transport</keyword>
<gene>
    <name evidence="15" type="primary">panF</name>
    <name evidence="15" type="ORF">BFLFYP10_04490</name>
</gene>
<evidence type="ECO:0000256" key="6">
    <source>
        <dbReference type="ARBA" id="ARBA00022847"/>
    </source>
</evidence>
<feature type="transmembrane region" description="Helical" evidence="14">
    <location>
        <begin position="494"/>
        <end position="513"/>
    </location>
</feature>
<dbReference type="NCBIfam" id="TIGR00813">
    <property type="entry name" value="sss"/>
    <property type="match status" value="1"/>
</dbReference>
<feature type="transmembrane region" description="Helical" evidence="14">
    <location>
        <begin position="285"/>
        <end position="303"/>
    </location>
</feature>
<sequence>MNTFTLGLIVIAYLLSLAYLGFLGYKKTTNTSDYLVGGRQMNPIVMALSYGATFISASAIVGFGGVAAAFGMGIQWLCFLNMFVGVVIAFIFFGLRTRRMGAKLNVSTFPQLLGRHFRSRNIQVFIAAVIFIGMPLYAAVVMKGGAVFIEQIFQIDFNISLLIFTLVIAAYVIAGGMKGVMYTDALQAVIMFGCMLFLLFSLYQVLGMGFTEANKELTNIAPLVPEKFKALGHQGWTAMPVTGSPQWYSLVTSLILGVGIGCLAQPQLVVRFMTVESSKQLNRGVFIGCFFLIITVGAIYHAGALSNLFFLKTEGAVATEVIQDIDKIIPYFINKAMPDWFAALFMLCILSASMSTLSSQFHTMGASVGSDIYGTYKPRSRGKLTNVIRLGVLFSILVSYIICYMLPHDIIARGTSIFMGICAAAFLPAYFCALYWKKATKQGVMASLWVGTLGSAFALIFLHQKEAAAMGICKFLFGKDVLIETYPFPVIDPILFALPLSILAIVVVSLLTGQKQVVNK</sequence>
<dbReference type="GO" id="GO:0005298">
    <property type="term" value="F:proline:sodium symporter activity"/>
    <property type="evidence" value="ECO:0007669"/>
    <property type="project" value="TreeGrafter"/>
</dbReference>
<comment type="similarity">
    <text evidence="2 13">Belongs to the sodium:solute symporter (SSF) (TC 2.A.21) family.</text>
</comment>